<accession>A0A0F9QTA8</accession>
<reference evidence="1" key="1">
    <citation type="journal article" date="2015" name="Nature">
        <title>Complex archaea that bridge the gap between prokaryotes and eukaryotes.</title>
        <authorList>
            <person name="Spang A."/>
            <person name="Saw J.H."/>
            <person name="Jorgensen S.L."/>
            <person name="Zaremba-Niedzwiedzka K."/>
            <person name="Martijn J."/>
            <person name="Lind A.E."/>
            <person name="van Eijk R."/>
            <person name="Schleper C."/>
            <person name="Guy L."/>
            <person name="Ettema T.J."/>
        </authorList>
    </citation>
    <scope>NUCLEOTIDE SEQUENCE</scope>
</reference>
<gene>
    <name evidence="1" type="ORF">LCGC14_0680220</name>
</gene>
<sequence length="122" mass="14101">MAFSLPDFDEMLALSDEIGTQATTLGLLKAELKGLISIITREVMSNQNHWITKTKPPAMNYIETTFHRDGYDEFTSTKLNALRVSISEVDGRLEMLKLKFQVYRYQIDVWKADQYAKRSAQY</sequence>
<protein>
    <submittedName>
        <fullName evidence="1">Uncharacterized protein</fullName>
    </submittedName>
</protein>
<dbReference type="AlphaFoldDB" id="A0A0F9QTA8"/>
<proteinExistence type="predicted"/>
<dbReference type="EMBL" id="LAZR01001371">
    <property type="protein sequence ID" value="KKN45704.1"/>
    <property type="molecule type" value="Genomic_DNA"/>
</dbReference>
<comment type="caution">
    <text evidence="1">The sequence shown here is derived from an EMBL/GenBank/DDBJ whole genome shotgun (WGS) entry which is preliminary data.</text>
</comment>
<evidence type="ECO:0000313" key="1">
    <source>
        <dbReference type="EMBL" id="KKN45704.1"/>
    </source>
</evidence>
<name>A0A0F9QTA8_9ZZZZ</name>
<organism evidence="1">
    <name type="scientific">marine sediment metagenome</name>
    <dbReference type="NCBI Taxonomy" id="412755"/>
    <lineage>
        <taxon>unclassified sequences</taxon>
        <taxon>metagenomes</taxon>
        <taxon>ecological metagenomes</taxon>
    </lineage>
</organism>